<dbReference type="Pfam" id="PF01915">
    <property type="entry name" value="Glyco_hydro_3_C"/>
    <property type="match status" value="1"/>
</dbReference>
<dbReference type="InterPro" id="IPR026891">
    <property type="entry name" value="Fn3-like"/>
</dbReference>
<evidence type="ECO:0000256" key="1">
    <source>
        <dbReference type="ARBA" id="ARBA00005336"/>
    </source>
</evidence>
<dbReference type="Pfam" id="PF00933">
    <property type="entry name" value="Glyco_hydro_3"/>
    <property type="match status" value="1"/>
</dbReference>
<evidence type="ECO:0000259" key="5">
    <source>
        <dbReference type="Pfam" id="PF14310"/>
    </source>
</evidence>
<feature type="domain" description="Glycoside hydrolase family 3 N-terminal" evidence="3">
    <location>
        <begin position="82"/>
        <end position="317"/>
    </location>
</feature>
<dbReference type="InterPro" id="IPR002772">
    <property type="entry name" value="Glyco_hydro_3_C"/>
</dbReference>
<evidence type="ECO:0000259" key="4">
    <source>
        <dbReference type="Pfam" id="PF01915"/>
    </source>
</evidence>
<gene>
    <name evidence="6" type="ORF">UFOPK1358_01958</name>
</gene>
<feature type="domain" description="Fibronectin type III-like" evidence="5">
    <location>
        <begin position="637"/>
        <end position="682"/>
    </location>
</feature>
<proteinExistence type="inferred from homology"/>
<dbReference type="Gene3D" id="2.60.40.10">
    <property type="entry name" value="Immunoglobulins"/>
    <property type="match status" value="1"/>
</dbReference>
<feature type="domain" description="Glycoside hydrolase family 3 C-terminal" evidence="4">
    <location>
        <begin position="353"/>
        <end position="598"/>
    </location>
</feature>
<reference evidence="6" key="1">
    <citation type="submission" date="2020-05" db="EMBL/GenBank/DDBJ databases">
        <authorList>
            <person name="Chiriac C."/>
            <person name="Salcher M."/>
            <person name="Ghai R."/>
            <person name="Kavagutti S V."/>
        </authorList>
    </citation>
    <scope>NUCLEOTIDE SEQUENCE</scope>
</reference>
<dbReference type="GO" id="GO:0009251">
    <property type="term" value="P:glucan catabolic process"/>
    <property type="evidence" value="ECO:0007669"/>
    <property type="project" value="TreeGrafter"/>
</dbReference>
<dbReference type="PANTHER" id="PTHR42715">
    <property type="entry name" value="BETA-GLUCOSIDASE"/>
    <property type="match status" value="1"/>
</dbReference>
<dbReference type="Gene3D" id="3.40.50.1700">
    <property type="entry name" value="Glycoside hydrolase family 3 C-terminal domain"/>
    <property type="match status" value="1"/>
</dbReference>
<dbReference type="InterPro" id="IPR001764">
    <property type="entry name" value="Glyco_hydro_3_N"/>
</dbReference>
<dbReference type="GO" id="GO:0008422">
    <property type="term" value="F:beta-glucosidase activity"/>
    <property type="evidence" value="ECO:0007669"/>
    <property type="project" value="TreeGrafter"/>
</dbReference>
<dbReference type="SUPFAM" id="SSF51445">
    <property type="entry name" value="(Trans)glycosidases"/>
    <property type="match status" value="1"/>
</dbReference>
<dbReference type="EMBL" id="CAEZSF010000279">
    <property type="protein sequence ID" value="CAB4556639.1"/>
    <property type="molecule type" value="Genomic_DNA"/>
</dbReference>
<dbReference type="Pfam" id="PF14310">
    <property type="entry name" value="Fn3-like"/>
    <property type="match status" value="1"/>
</dbReference>
<dbReference type="AlphaFoldDB" id="A0A6J6D1Y6"/>
<dbReference type="SUPFAM" id="SSF52279">
    <property type="entry name" value="Beta-D-glucan exohydrolase, C-terminal domain"/>
    <property type="match status" value="1"/>
</dbReference>
<dbReference type="InterPro" id="IPR017853">
    <property type="entry name" value="GH"/>
</dbReference>
<organism evidence="6">
    <name type="scientific">freshwater metagenome</name>
    <dbReference type="NCBI Taxonomy" id="449393"/>
    <lineage>
        <taxon>unclassified sequences</taxon>
        <taxon>metagenomes</taxon>
        <taxon>ecological metagenomes</taxon>
    </lineage>
</organism>
<protein>
    <submittedName>
        <fullName evidence="6">Unannotated protein</fullName>
    </submittedName>
</protein>
<evidence type="ECO:0000259" key="3">
    <source>
        <dbReference type="Pfam" id="PF00933"/>
    </source>
</evidence>
<dbReference type="InterPro" id="IPR036962">
    <property type="entry name" value="Glyco_hydro_3_N_sf"/>
</dbReference>
<evidence type="ECO:0000313" key="6">
    <source>
        <dbReference type="EMBL" id="CAB4556639.1"/>
    </source>
</evidence>
<comment type="similarity">
    <text evidence="1">Belongs to the glycosyl hydrolase 3 family.</text>
</comment>
<keyword evidence="2" id="KW-0378">Hydrolase</keyword>
<dbReference type="PANTHER" id="PTHR42715:SF3">
    <property type="entry name" value="BETA-GLUCOSIDASE B-RELATED"/>
    <property type="match status" value="1"/>
</dbReference>
<evidence type="ECO:0000256" key="2">
    <source>
        <dbReference type="ARBA" id="ARBA00022801"/>
    </source>
</evidence>
<sequence>MQGNEPRSQSEASQEAQNAFGAFTAELGRSHLEAEVELDHLLESLSMQERMHLMSGDGQFIKGTRAMSKRYNAVPVVAGAIARLGIPGLRFTDGPRGVVMYNSTAFPSPMARGATFDPALEEQIGDAIGVEARTQGANLFAGVCINLLRHPAWGRAQETYGEDSYLLGEMGVALINGTQRHVMACVKHFAANSMENSRLWLNVKVDDSDLRDIYLPHFRKCIEAGAAGVMTAYNSVNGSPCGQNSQLINETLKGEWGFEGFVISDFTWGIRNAADAVNAGMDVEMPFRWRFRALPRLLASGKISADRINDAARRVLRMQARFGSRGEFERYQPDVVAGAEHRALARIAAVESMVLLRNEAAPISPQVKPSGTSIGSPPLLPFDGSHLGSVAVVGWLAAEQNIGDLGSSQVHPPSVVTLLQGLTAAGTEYGIDIRYHDGIDTSGAVALVSRCDAVVIVAGSSFRDEGEWIIRAGGDRSSLRLCEHDEELIHQVSAANPSTAVVLMGGSAFVTDTWHSRVPALLMAWYPGMEGGHALADLLFGRSSPSGRLPCTWPASGNTLPPFQRFARSIEYGPLHGYRLMEASGQKPSFPFGFGLGYDSIDWAEPVLDHVTPNASGGFTVVVSVALTNSGSTAATEVVQVYLAQSLGSHIAPLLTLNGFTKVRIQAGGSATARVTLELEELPEVAFVGPDADPVNHRRVRLSGQ</sequence>
<dbReference type="InterPro" id="IPR036881">
    <property type="entry name" value="Glyco_hydro_3_C_sf"/>
</dbReference>
<accession>A0A6J6D1Y6</accession>
<dbReference type="PRINTS" id="PR00133">
    <property type="entry name" value="GLHYDRLASE3"/>
</dbReference>
<dbReference type="InterPro" id="IPR050288">
    <property type="entry name" value="Cellulose_deg_GH3"/>
</dbReference>
<dbReference type="Gene3D" id="3.20.20.300">
    <property type="entry name" value="Glycoside hydrolase, family 3, N-terminal domain"/>
    <property type="match status" value="1"/>
</dbReference>
<name>A0A6J6D1Y6_9ZZZZ</name>
<dbReference type="InterPro" id="IPR013783">
    <property type="entry name" value="Ig-like_fold"/>
</dbReference>